<evidence type="ECO:0000313" key="2">
    <source>
        <dbReference type="EMBL" id="GLQ33998.1"/>
    </source>
</evidence>
<keyword evidence="3" id="KW-1185">Reference proteome</keyword>
<keyword evidence="1" id="KW-0472">Membrane</keyword>
<protein>
    <recommendedName>
        <fullName evidence="4">Replication restart DNA helicase PriA</fullName>
    </recommendedName>
</protein>
<evidence type="ECO:0000313" key="3">
    <source>
        <dbReference type="Proteomes" id="UP001156694"/>
    </source>
</evidence>
<feature type="transmembrane region" description="Helical" evidence="1">
    <location>
        <begin position="324"/>
        <end position="344"/>
    </location>
</feature>
<evidence type="ECO:0000256" key="1">
    <source>
        <dbReference type="SAM" id="Phobius"/>
    </source>
</evidence>
<keyword evidence="1" id="KW-0812">Transmembrane</keyword>
<evidence type="ECO:0008006" key="4">
    <source>
        <dbReference type="Google" id="ProtNLM"/>
    </source>
</evidence>
<gene>
    <name evidence="2" type="ORF">GCM10007939_02810</name>
</gene>
<dbReference type="EMBL" id="BSNN01000002">
    <property type="protein sequence ID" value="GLQ33998.1"/>
    <property type="molecule type" value="Genomic_DNA"/>
</dbReference>
<dbReference type="RefSeq" id="WP_284375465.1">
    <property type="nucleotide sequence ID" value="NZ_BSNN01000002.1"/>
</dbReference>
<keyword evidence="1" id="KW-1133">Transmembrane helix</keyword>
<accession>A0ABQ5VRG1</accession>
<proteinExistence type="predicted"/>
<sequence>MTSTKIAQSDLLCTNCAGQCAYTPTTGALTCQSCGTAHRIKVDAEKDPSIEQHYDPELPHTEQPRFTQDRPYQCQTCGGEVVFKGHALSQQCPYCNGALVKSAMDESYAILGMIPFAVGAEQAQQSCHNWISKRWAAPADLAETAAQGRVVGIYVPFWTFDSTELVNYTITYRVYRGKKSKLRRTKGEMRTQFDDLLMPASEHITPLIRDGILHDFDPADLRPFDAAYIAGFAAERHHHSVRKGLKLNESDKGLLLRNRIKSHSKKSNIVNISYVTDTSGIHYRRILLPVWIQHYQYQSKAYKIVTCGLKGRTFGERPFSALKLLALAALISAPVIAFGFFWGANHLY</sequence>
<name>A0ABQ5VRG1_9RHOB</name>
<comment type="caution">
    <text evidence="2">The sequence shown here is derived from an EMBL/GenBank/DDBJ whole genome shotgun (WGS) entry which is preliminary data.</text>
</comment>
<organism evidence="2 3">
    <name type="scientific">Amylibacter marinus</name>
    <dbReference type="NCBI Taxonomy" id="1475483"/>
    <lineage>
        <taxon>Bacteria</taxon>
        <taxon>Pseudomonadati</taxon>
        <taxon>Pseudomonadota</taxon>
        <taxon>Alphaproteobacteria</taxon>
        <taxon>Rhodobacterales</taxon>
        <taxon>Paracoccaceae</taxon>
        <taxon>Amylibacter</taxon>
    </lineage>
</organism>
<reference evidence="3" key="1">
    <citation type="journal article" date="2019" name="Int. J. Syst. Evol. Microbiol.">
        <title>The Global Catalogue of Microorganisms (GCM) 10K type strain sequencing project: providing services to taxonomists for standard genome sequencing and annotation.</title>
        <authorList>
            <consortium name="The Broad Institute Genomics Platform"/>
            <consortium name="The Broad Institute Genome Sequencing Center for Infectious Disease"/>
            <person name="Wu L."/>
            <person name="Ma J."/>
        </authorList>
    </citation>
    <scope>NUCLEOTIDE SEQUENCE [LARGE SCALE GENOMIC DNA]</scope>
    <source>
        <strain evidence="3">NBRC 110140</strain>
    </source>
</reference>
<dbReference type="Proteomes" id="UP001156694">
    <property type="component" value="Unassembled WGS sequence"/>
</dbReference>